<reference evidence="2" key="1">
    <citation type="submission" date="2024-06" db="EMBL/GenBank/DDBJ databases">
        <title>The Caenorhabditis elegans bacterial microbiome influences microsporidia infection through nutrient limitation and inhibiting parasite invasion.</title>
        <authorList>
            <person name="Tamim El Jarkass H."/>
            <person name="Castelblanco S."/>
            <person name="Kaur M."/>
            <person name="Wan Y.C."/>
            <person name="Ellis A.E."/>
            <person name="Sheldon R.D."/>
            <person name="Lien E.C."/>
            <person name="Burton N.O."/>
            <person name="Wright G.D."/>
            <person name="Reinke A.W."/>
        </authorList>
    </citation>
    <scope>NUCLEOTIDE SEQUENCE</scope>
    <source>
        <strain evidence="2">MYb327</strain>
    </source>
</reference>
<dbReference type="RefSeq" id="WP_339555293.1">
    <property type="nucleotide sequence ID" value="NZ_CP159258.1"/>
</dbReference>
<evidence type="ECO:0000313" key="2">
    <source>
        <dbReference type="EMBL" id="XCG76927.1"/>
    </source>
</evidence>
<feature type="transmembrane region" description="Helical" evidence="1">
    <location>
        <begin position="174"/>
        <end position="194"/>
    </location>
</feature>
<sequence length="196" mass="20790">MKTSAICVLGSLLVSIGTYANGVIPVLDLDFTRAAVEALKKRGINDACIIAASNPRVFTYCREGSSTLWKYQVADLEQLATIQTGEKVAVSDFGQITVAEANSTACQQDGPVAAVGPTIGRGLTFSLIGLFLLIGLLHTFRAMTHGRYGHTALPDTRLQQPTDALPAHHSAAKALRAFGIAAAVSVAYFAYIVFFT</sequence>
<keyword evidence="1" id="KW-0812">Transmembrane</keyword>
<gene>
    <name evidence="2" type="ORF">ABVN21_12955</name>
</gene>
<proteinExistence type="predicted"/>
<keyword evidence="1" id="KW-1133">Transmembrane helix</keyword>
<dbReference type="EMBL" id="CP159258">
    <property type="protein sequence ID" value="XCG76927.1"/>
    <property type="molecule type" value="Genomic_DNA"/>
</dbReference>
<name>A0AAU8EA91_9PSED</name>
<accession>A0AAU8EA91</accession>
<feature type="transmembrane region" description="Helical" evidence="1">
    <location>
        <begin position="119"/>
        <end position="140"/>
    </location>
</feature>
<dbReference type="AlphaFoldDB" id="A0AAU8EA91"/>
<protein>
    <submittedName>
        <fullName evidence="2">Uncharacterized protein</fullName>
    </submittedName>
</protein>
<organism evidence="2">
    <name type="scientific">Pseudomonas sp. MYb327</name>
    <dbReference type="NCBI Taxonomy" id="2745230"/>
    <lineage>
        <taxon>Bacteria</taxon>
        <taxon>Pseudomonadati</taxon>
        <taxon>Pseudomonadota</taxon>
        <taxon>Gammaproteobacteria</taxon>
        <taxon>Pseudomonadales</taxon>
        <taxon>Pseudomonadaceae</taxon>
        <taxon>Pseudomonas</taxon>
    </lineage>
</organism>
<evidence type="ECO:0000256" key="1">
    <source>
        <dbReference type="SAM" id="Phobius"/>
    </source>
</evidence>
<keyword evidence="1" id="KW-0472">Membrane</keyword>